<evidence type="ECO:0000256" key="2">
    <source>
        <dbReference type="ARBA" id="ARBA00022618"/>
    </source>
</evidence>
<evidence type="ECO:0000256" key="4">
    <source>
        <dbReference type="ARBA" id="ARBA00023306"/>
    </source>
</evidence>
<dbReference type="InterPro" id="IPR020823">
    <property type="entry name" value="Cell_div_FtsA"/>
</dbReference>
<evidence type="ECO:0000256" key="6">
    <source>
        <dbReference type="PIRNR" id="PIRNR003101"/>
    </source>
</evidence>
<proteinExistence type="inferred from homology"/>
<keyword evidence="4 5" id="KW-0131">Cell cycle</keyword>
<dbReference type="PANTHER" id="PTHR32432">
    <property type="entry name" value="CELL DIVISION PROTEIN FTSA-RELATED"/>
    <property type="match status" value="1"/>
</dbReference>
<evidence type="ECO:0000259" key="7">
    <source>
        <dbReference type="SMART" id="SM00842"/>
    </source>
</evidence>
<comment type="caution">
    <text evidence="8">The sequence shown here is derived from an EMBL/GenBank/DDBJ whole genome shotgun (WGS) entry which is preliminary data.</text>
</comment>
<evidence type="ECO:0000256" key="5">
    <source>
        <dbReference type="HAMAP-Rule" id="MF_02033"/>
    </source>
</evidence>
<dbReference type="Pfam" id="PF02491">
    <property type="entry name" value="SHS2_FTSA"/>
    <property type="match status" value="1"/>
</dbReference>
<name>A0A1G2FYI4_9BACT</name>
<evidence type="ECO:0000256" key="1">
    <source>
        <dbReference type="ARBA" id="ARBA00022475"/>
    </source>
</evidence>
<dbReference type="Gene3D" id="3.30.420.40">
    <property type="match status" value="1"/>
</dbReference>
<keyword evidence="1 5" id="KW-1003">Cell membrane</keyword>
<dbReference type="InterPro" id="IPR050696">
    <property type="entry name" value="FtsA/MreB"/>
</dbReference>
<evidence type="ECO:0000313" key="8">
    <source>
        <dbReference type="EMBL" id="OGZ43116.1"/>
    </source>
</evidence>
<protein>
    <recommendedName>
        <fullName evidence="5 6">Cell division protein FtsA</fullName>
    </recommendedName>
</protein>
<dbReference type="Proteomes" id="UP000176700">
    <property type="component" value="Unassembled WGS sequence"/>
</dbReference>
<sequence length="405" mass="44296">MARADYIAGLDIGSESTRFALVERKAGGAFHVLGVSEIPTEGVRRGAVLKPEQTALSIREAKEELKKMTGVDPRDAYVGIGDFRVAMYLSKGVVAVSRADGQVTAEDSKRVMFAAEDALPRLQNRQVIHQFPKYYRVDGDTPVQDPVGMTGVKLETEAVFVTVFLPHYKNLMEALDIARVSADDIVVSQLALSDLLLSRKQKEIGVLSLNLGAQTTEVCVWEEGTLLSLEVFPIGSAHITHDIGLGFRVGVDVAEKLKRSYASVIEGGKREIKFSGFDKDLEAVFSPRKLKEIVDARLGDIFELTQKHLKRIGRSGLLPAGAVISGGGMQLPGIVDVAKNELSLPVELARISGFTGKRELSDTPEWMTVLALCYWGAESEKSEFPVFLGKSVPKKIKRFLRSLIP</sequence>
<dbReference type="Gene3D" id="3.30.1490.110">
    <property type="match status" value="1"/>
</dbReference>
<dbReference type="InterPro" id="IPR003494">
    <property type="entry name" value="SHS2_FtsA"/>
</dbReference>
<dbReference type="PIRSF" id="PIRSF003101">
    <property type="entry name" value="FtsA"/>
    <property type="match status" value="1"/>
</dbReference>
<dbReference type="EMBL" id="MHNI01000011">
    <property type="protein sequence ID" value="OGZ43116.1"/>
    <property type="molecule type" value="Genomic_DNA"/>
</dbReference>
<keyword evidence="2 5" id="KW-0132">Cell division</keyword>
<keyword evidence="3 5" id="KW-0472">Membrane</keyword>
<dbReference type="AlphaFoldDB" id="A0A1G2FYI4"/>
<dbReference type="InterPro" id="IPR043129">
    <property type="entry name" value="ATPase_NBD"/>
</dbReference>
<accession>A0A1G2FYI4</accession>
<dbReference type="HAMAP" id="MF_02033">
    <property type="entry name" value="FtsA"/>
    <property type="match status" value="1"/>
</dbReference>
<dbReference type="SMART" id="SM00842">
    <property type="entry name" value="FtsA"/>
    <property type="match status" value="1"/>
</dbReference>
<dbReference type="SUPFAM" id="SSF53067">
    <property type="entry name" value="Actin-like ATPase domain"/>
    <property type="match status" value="2"/>
</dbReference>
<dbReference type="PANTHER" id="PTHR32432:SF4">
    <property type="entry name" value="CELL DIVISION PROTEIN FTSA"/>
    <property type="match status" value="1"/>
</dbReference>
<dbReference type="GO" id="GO:0009898">
    <property type="term" value="C:cytoplasmic side of plasma membrane"/>
    <property type="evidence" value="ECO:0007669"/>
    <property type="project" value="UniProtKB-UniRule"/>
</dbReference>
<dbReference type="CDD" id="cd24048">
    <property type="entry name" value="ASKHA_NBD_FtsA"/>
    <property type="match status" value="1"/>
</dbReference>
<comment type="similarity">
    <text evidence="5 6">Belongs to the FtsA/MreB family.</text>
</comment>
<organism evidence="8 9">
    <name type="scientific">Candidatus Ryanbacteria bacterium RIFCSPHIGHO2_01_45_13</name>
    <dbReference type="NCBI Taxonomy" id="1802112"/>
    <lineage>
        <taxon>Bacteria</taxon>
        <taxon>Candidatus Ryaniibacteriota</taxon>
    </lineage>
</organism>
<reference evidence="8 9" key="1">
    <citation type="journal article" date="2016" name="Nat. Commun.">
        <title>Thousands of microbial genomes shed light on interconnected biogeochemical processes in an aquifer system.</title>
        <authorList>
            <person name="Anantharaman K."/>
            <person name="Brown C.T."/>
            <person name="Hug L.A."/>
            <person name="Sharon I."/>
            <person name="Castelle C.J."/>
            <person name="Probst A.J."/>
            <person name="Thomas B.C."/>
            <person name="Singh A."/>
            <person name="Wilkins M.J."/>
            <person name="Karaoz U."/>
            <person name="Brodie E.L."/>
            <person name="Williams K.H."/>
            <person name="Hubbard S.S."/>
            <person name="Banfield J.F."/>
        </authorList>
    </citation>
    <scope>NUCLEOTIDE SEQUENCE [LARGE SCALE GENOMIC DNA]</scope>
</reference>
<dbReference type="Pfam" id="PF14450">
    <property type="entry name" value="FtsA"/>
    <property type="match status" value="1"/>
</dbReference>
<dbReference type="NCBIfam" id="TIGR01174">
    <property type="entry name" value="ftsA"/>
    <property type="match status" value="1"/>
</dbReference>
<gene>
    <name evidence="5" type="primary">ftsA</name>
    <name evidence="8" type="ORF">A2W41_00270</name>
</gene>
<comment type="subcellular location">
    <subcellularLocation>
        <location evidence="5">Cell membrane</location>
        <topology evidence="5">Peripheral membrane protein</topology>
        <orientation evidence="5">Cytoplasmic side</orientation>
    </subcellularLocation>
    <text evidence="5">Localizes to the Z ring in an FtsZ-dependent manner. Targeted to the membrane through a conserved C-terminal amphipathic helix.</text>
</comment>
<dbReference type="GO" id="GO:0043093">
    <property type="term" value="P:FtsZ-dependent cytokinesis"/>
    <property type="evidence" value="ECO:0007669"/>
    <property type="project" value="UniProtKB-UniRule"/>
</dbReference>
<feature type="domain" description="SHS2" evidence="7">
    <location>
        <begin position="7"/>
        <end position="196"/>
    </location>
</feature>
<comment type="subunit">
    <text evidence="5">Self-interacts. Interacts with FtsZ.</text>
</comment>
<evidence type="ECO:0000313" key="9">
    <source>
        <dbReference type="Proteomes" id="UP000176700"/>
    </source>
</evidence>
<comment type="function">
    <text evidence="5 6">Cell division protein that is involved in the assembly of the Z ring. May serve as a membrane anchor for the Z ring.</text>
</comment>
<evidence type="ECO:0000256" key="3">
    <source>
        <dbReference type="ARBA" id="ARBA00023136"/>
    </source>
</evidence>
<dbReference type="GO" id="GO:0032153">
    <property type="term" value="C:cell division site"/>
    <property type="evidence" value="ECO:0007669"/>
    <property type="project" value="UniProtKB-UniRule"/>
</dbReference>